<dbReference type="PANTHER" id="PTHR24305">
    <property type="entry name" value="CYTOCHROME P450"/>
    <property type="match status" value="1"/>
</dbReference>
<sequence length="189" mass="21128">MYGRIVTPDMENVFTTTDTAFHSSHRRLLSAPLSQSSLKQFEKIVTARTQLAVQKIGEESKKCGAADVLKWWLFMATDIIGELSFGDSFRMLELGKKNQYAEDLGKEAFLSGMRISFPMAIRIAGYFSLPFLREPAAATDRLVSYARASVQRYQKVLEADPQNAPPTLFTKVYRAGEEGMSSQEIVAEA</sequence>
<evidence type="ECO:0000313" key="4">
    <source>
        <dbReference type="Proteomes" id="UP000291422"/>
    </source>
</evidence>
<dbReference type="GO" id="GO:0005506">
    <property type="term" value="F:iron ion binding"/>
    <property type="evidence" value="ECO:0007669"/>
    <property type="project" value="InterPro"/>
</dbReference>
<dbReference type="GO" id="GO:0016705">
    <property type="term" value="F:oxidoreductase activity, acting on paired donors, with incorporation or reduction of molecular oxygen"/>
    <property type="evidence" value="ECO:0007669"/>
    <property type="project" value="InterPro"/>
</dbReference>
<protein>
    <recommendedName>
        <fullName evidence="5">Cytochrome P450</fullName>
    </recommendedName>
</protein>
<dbReference type="InterPro" id="IPR050121">
    <property type="entry name" value="Cytochrome_P450_monoxygenase"/>
</dbReference>
<dbReference type="GO" id="GO:0004497">
    <property type="term" value="F:monooxygenase activity"/>
    <property type="evidence" value="ECO:0007669"/>
    <property type="project" value="InterPro"/>
</dbReference>
<keyword evidence="2" id="KW-0560">Oxidoreductase</keyword>
<dbReference type="Gene3D" id="1.10.630.10">
    <property type="entry name" value="Cytochrome P450"/>
    <property type="match status" value="1"/>
</dbReference>
<organism evidence="3 4">
    <name type="scientific">Alternaria alternata</name>
    <name type="common">Alternaria rot fungus</name>
    <name type="synonym">Torula alternata</name>
    <dbReference type="NCBI Taxonomy" id="5599"/>
    <lineage>
        <taxon>Eukaryota</taxon>
        <taxon>Fungi</taxon>
        <taxon>Dikarya</taxon>
        <taxon>Ascomycota</taxon>
        <taxon>Pezizomycotina</taxon>
        <taxon>Dothideomycetes</taxon>
        <taxon>Pleosporomycetidae</taxon>
        <taxon>Pleosporales</taxon>
        <taxon>Pleosporineae</taxon>
        <taxon>Pleosporaceae</taxon>
        <taxon>Alternaria</taxon>
        <taxon>Alternaria sect. Alternaria</taxon>
        <taxon>Alternaria alternata complex</taxon>
    </lineage>
</organism>
<dbReference type="GO" id="GO:0020037">
    <property type="term" value="F:heme binding"/>
    <property type="evidence" value="ECO:0007669"/>
    <property type="project" value="InterPro"/>
</dbReference>
<evidence type="ECO:0000313" key="3">
    <source>
        <dbReference type="EMBL" id="RYN56077.1"/>
    </source>
</evidence>
<gene>
    <name evidence="3" type="ORF">AA0117_g13276</name>
</gene>
<name>A0A4Q4MQE8_ALTAL</name>
<dbReference type="EMBL" id="PDXD01000189">
    <property type="protein sequence ID" value="RYN56077.1"/>
    <property type="molecule type" value="Genomic_DNA"/>
</dbReference>
<comment type="caution">
    <text evidence="3">The sequence shown here is derived from an EMBL/GenBank/DDBJ whole genome shotgun (WGS) entry which is preliminary data.</text>
</comment>
<dbReference type="VEuPathDB" id="FungiDB:CC77DRAFT_1079924"/>
<comment type="similarity">
    <text evidence="1">Belongs to the cytochrome P450 family.</text>
</comment>
<dbReference type="Proteomes" id="UP000291422">
    <property type="component" value="Unassembled WGS sequence"/>
</dbReference>
<evidence type="ECO:0008006" key="5">
    <source>
        <dbReference type="Google" id="ProtNLM"/>
    </source>
</evidence>
<evidence type="ECO:0000256" key="2">
    <source>
        <dbReference type="ARBA" id="ARBA00023002"/>
    </source>
</evidence>
<dbReference type="InterPro" id="IPR001128">
    <property type="entry name" value="Cyt_P450"/>
</dbReference>
<dbReference type="SUPFAM" id="SSF48264">
    <property type="entry name" value="Cytochrome P450"/>
    <property type="match status" value="1"/>
</dbReference>
<dbReference type="Pfam" id="PF00067">
    <property type="entry name" value="p450"/>
    <property type="match status" value="1"/>
</dbReference>
<dbReference type="PANTHER" id="PTHR24305:SF96">
    <property type="entry name" value="CYTOCHROME P450 MONOOXYGENASE STCB-RELATED"/>
    <property type="match status" value="1"/>
</dbReference>
<dbReference type="AlphaFoldDB" id="A0A4Q4MQE8"/>
<reference evidence="4" key="1">
    <citation type="journal article" date="2019" name="bioRxiv">
        <title>Genomics, evolutionary history and diagnostics of the Alternaria alternata species group including apple and Asian pear pathotypes.</title>
        <authorList>
            <person name="Armitage A.D."/>
            <person name="Cockerton H.M."/>
            <person name="Sreenivasaprasad S."/>
            <person name="Woodhall J.W."/>
            <person name="Lane C.R."/>
            <person name="Harrison R.J."/>
            <person name="Clarkson J.P."/>
        </authorList>
    </citation>
    <scope>NUCLEOTIDE SEQUENCE [LARGE SCALE GENOMIC DNA]</scope>
    <source>
        <strain evidence="4">FERA 1177</strain>
    </source>
</reference>
<proteinExistence type="inferred from homology"/>
<dbReference type="InterPro" id="IPR036396">
    <property type="entry name" value="Cyt_P450_sf"/>
</dbReference>
<evidence type="ECO:0000256" key="1">
    <source>
        <dbReference type="ARBA" id="ARBA00010617"/>
    </source>
</evidence>
<accession>A0A4Q4MQE8</accession>